<reference evidence="7 8" key="1">
    <citation type="submission" date="2021-03" db="EMBL/GenBank/DDBJ databases">
        <authorList>
            <person name="King G.J."/>
            <person name="Bancroft I."/>
            <person name="Baten A."/>
            <person name="Bloomfield J."/>
            <person name="Borpatragohain P."/>
            <person name="He Z."/>
            <person name="Irish N."/>
            <person name="Irwin J."/>
            <person name="Liu K."/>
            <person name="Mauleon R.P."/>
            <person name="Moore J."/>
            <person name="Morris R."/>
            <person name="Ostergaard L."/>
            <person name="Wang B."/>
            <person name="Wells R."/>
        </authorList>
    </citation>
    <scope>NUCLEOTIDE SEQUENCE [LARGE SCALE GENOMIC DNA]</scope>
    <source>
        <strain evidence="7">R-o-18</strain>
        <tissue evidence="7">Leaf</tissue>
    </source>
</reference>
<dbReference type="InterPro" id="IPR038718">
    <property type="entry name" value="SNF2-like_sf"/>
</dbReference>
<evidence type="ECO:0000256" key="4">
    <source>
        <dbReference type="ARBA" id="ARBA00022840"/>
    </source>
</evidence>
<organism evidence="7 8">
    <name type="scientific">Brassica rapa subsp. trilocularis</name>
    <dbReference type="NCBI Taxonomy" id="1813537"/>
    <lineage>
        <taxon>Eukaryota</taxon>
        <taxon>Viridiplantae</taxon>
        <taxon>Streptophyta</taxon>
        <taxon>Embryophyta</taxon>
        <taxon>Tracheophyta</taxon>
        <taxon>Spermatophyta</taxon>
        <taxon>Magnoliopsida</taxon>
        <taxon>eudicotyledons</taxon>
        <taxon>Gunneridae</taxon>
        <taxon>Pentapetalae</taxon>
        <taxon>rosids</taxon>
        <taxon>malvids</taxon>
        <taxon>Brassicales</taxon>
        <taxon>Brassicaceae</taxon>
        <taxon>Brassiceae</taxon>
        <taxon>Brassica</taxon>
    </lineage>
</organism>
<feature type="region of interest" description="Disordered" evidence="6">
    <location>
        <begin position="50"/>
        <end position="85"/>
    </location>
</feature>
<comment type="subcellular location">
    <subcellularLocation>
        <location evidence="1">Nucleus</location>
    </subcellularLocation>
</comment>
<gene>
    <name evidence="7" type="primary">A08p019260.1_BraROA</name>
    <name evidence="7" type="ORF">IGI04_030946</name>
</gene>
<keyword evidence="2" id="KW-0547">Nucleotide-binding</keyword>
<protein>
    <submittedName>
        <fullName evidence="7">Uncharacterized protein</fullName>
    </submittedName>
</protein>
<dbReference type="SUPFAM" id="SSF52540">
    <property type="entry name" value="P-loop containing nucleoside triphosphate hydrolases"/>
    <property type="match status" value="1"/>
</dbReference>
<evidence type="ECO:0000313" key="8">
    <source>
        <dbReference type="Proteomes" id="UP000823674"/>
    </source>
</evidence>
<evidence type="ECO:0000256" key="6">
    <source>
        <dbReference type="SAM" id="MobiDB-lite"/>
    </source>
</evidence>
<evidence type="ECO:0000256" key="2">
    <source>
        <dbReference type="ARBA" id="ARBA00022741"/>
    </source>
</evidence>
<proteinExistence type="predicted"/>
<evidence type="ECO:0000256" key="5">
    <source>
        <dbReference type="ARBA" id="ARBA00023242"/>
    </source>
</evidence>
<dbReference type="PANTHER" id="PTHR45821:SF2">
    <property type="entry name" value="SNF2 DOMAIN-CONTAINING PROTEIN CLASSY 2"/>
    <property type="match status" value="1"/>
</dbReference>
<dbReference type="EMBL" id="JADBGQ010000007">
    <property type="protein sequence ID" value="KAG5389405.1"/>
    <property type="molecule type" value="Genomic_DNA"/>
</dbReference>
<keyword evidence="5" id="KW-0539">Nucleus</keyword>
<sequence length="286" mass="33337">MLALFLEARGCLLSKLVRPKFLEYCLSVALILMLRDIDIVILSQPHIEPVEEEDEDRDDNGVDDEDGNGSEDRDDNGRDEEVEDNSDELGLCMWLLPYVFNEPAMSDLESNEFLSSDFSPTELSISLTKEPGFHSAEIVVVRQYQLMLIYSKDIDTKVKQDGDERRSFTMPVASLELKRKLHMHQKKAFEFLWRNLAGSRQTFLIIPFLASYLKIFRGKRPLVLAPKTTLYTWYKKFIKWEIPVPVHLIHDRRTKRTRFSSRGFQNRAKTLVNCLDKIQKWHAQPV</sequence>
<dbReference type="Proteomes" id="UP000823674">
    <property type="component" value="Chromosome A08"/>
</dbReference>
<keyword evidence="3" id="KW-0378">Hydrolase</keyword>
<keyword evidence="8" id="KW-1185">Reference proteome</keyword>
<evidence type="ECO:0000256" key="3">
    <source>
        <dbReference type="ARBA" id="ARBA00022806"/>
    </source>
</evidence>
<dbReference type="InterPro" id="IPR027417">
    <property type="entry name" value="P-loop_NTPase"/>
</dbReference>
<name>A0ABQ7LTS7_BRACM</name>
<dbReference type="Gene3D" id="3.40.50.10810">
    <property type="entry name" value="Tandem AAA-ATPase domain"/>
    <property type="match status" value="1"/>
</dbReference>
<accession>A0ABQ7LTS7</accession>
<keyword evidence="4" id="KW-0067">ATP-binding</keyword>
<evidence type="ECO:0000256" key="1">
    <source>
        <dbReference type="ARBA" id="ARBA00004123"/>
    </source>
</evidence>
<keyword evidence="3" id="KW-0347">Helicase</keyword>
<dbReference type="InterPro" id="IPR044567">
    <property type="entry name" value="CLSY/DRD1"/>
</dbReference>
<evidence type="ECO:0000313" key="7">
    <source>
        <dbReference type="EMBL" id="KAG5389405.1"/>
    </source>
</evidence>
<comment type="caution">
    <text evidence="7">The sequence shown here is derived from an EMBL/GenBank/DDBJ whole genome shotgun (WGS) entry which is preliminary data.</text>
</comment>
<dbReference type="PANTHER" id="PTHR45821">
    <property type="entry name" value="SNF2 DOMAIN-CONTAINING PROTEIN CLASSY 2-RELATED"/>
    <property type="match status" value="1"/>
</dbReference>